<accession>A0A7S2GPQ5</accession>
<feature type="transmembrane region" description="Helical" evidence="2">
    <location>
        <begin position="76"/>
        <end position="96"/>
    </location>
</feature>
<gene>
    <name evidence="3" type="ORF">AAND1436_LOCUS28852</name>
</gene>
<organism evidence="3">
    <name type="scientific">Alexandrium andersonii</name>
    <dbReference type="NCBI Taxonomy" id="327968"/>
    <lineage>
        <taxon>Eukaryota</taxon>
        <taxon>Sar</taxon>
        <taxon>Alveolata</taxon>
        <taxon>Dinophyceae</taxon>
        <taxon>Gonyaulacales</taxon>
        <taxon>Pyrocystaceae</taxon>
        <taxon>Alexandrium</taxon>
    </lineage>
</organism>
<keyword evidence="2" id="KW-0472">Membrane</keyword>
<evidence type="ECO:0000313" key="3">
    <source>
        <dbReference type="EMBL" id="CAD9463830.1"/>
    </source>
</evidence>
<dbReference type="GO" id="GO:0005245">
    <property type="term" value="F:voltage-gated calcium channel activity"/>
    <property type="evidence" value="ECO:0007669"/>
    <property type="project" value="InterPro"/>
</dbReference>
<name>A0A7S2GPQ5_9DINO</name>
<dbReference type="EMBL" id="HBGQ01059815">
    <property type="protein sequence ID" value="CAD9463830.1"/>
    <property type="molecule type" value="Transcribed_RNA"/>
</dbReference>
<keyword evidence="2" id="KW-0812">Transmembrane</keyword>
<reference evidence="3" key="1">
    <citation type="submission" date="2021-01" db="EMBL/GenBank/DDBJ databases">
        <authorList>
            <person name="Corre E."/>
            <person name="Pelletier E."/>
            <person name="Niang G."/>
            <person name="Scheremetjew M."/>
            <person name="Finn R."/>
            <person name="Kale V."/>
            <person name="Holt S."/>
            <person name="Cochrane G."/>
            <person name="Meng A."/>
            <person name="Brown T."/>
            <person name="Cohen L."/>
        </authorList>
    </citation>
    <scope>NUCLEOTIDE SEQUENCE</scope>
    <source>
        <strain evidence="3">CCMP2222</strain>
    </source>
</reference>
<dbReference type="AlphaFoldDB" id="A0A7S2GPQ5"/>
<evidence type="ECO:0000256" key="1">
    <source>
        <dbReference type="SAM" id="MobiDB-lite"/>
    </source>
</evidence>
<proteinExistence type="predicted"/>
<protein>
    <recommendedName>
        <fullName evidence="4">Ion transport domain-containing protein</fullName>
    </recommendedName>
</protein>
<feature type="compositionally biased region" description="Acidic residues" evidence="1">
    <location>
        <begin position="162"/>
        <end position="173"/>
    </location>
</feature>
<dbReference type="PANTHER" id="PTHR46988:SF4">
    <property type="entry name" value="ION TRANSPORT DOMAIN-CONTAINING PROTEIN"/>
    <property type="match status" value="1"/>
</dbReference>
<feature type="region of interest" description="Disordered" evidence="1">
    <location>
        <begin position="160"/>
        <end position="180"/>
    </location>
</feature>
<keyword evidence="2" id="KW-1133">Transmembrane helix</keyword>
<dbReference type="PANTHER" id="PTHR46988">
    <property type="entry name" value="TWO PORE CALCIUM CHANNEL PROTEIN 1"/>
    <property type="match status" value="1"/>
</dbReference>
<evidence type="ECO:0008006" key="4">
    <source>
        <dbReference type="Google" id="ProtNLM"/>
    </source>
</evidence>
<dbReference type="Gene3D" id="1.10.287.70">
    <property type="match status" value="1"/>
</dbReference>
<sequence>MAIVCFFFSALGTQLWGGLLYRSNPALEGTEYEERSFYVLNFNDVMMSFGVWVVMLLCEYVAVFPDAISRVSVLQGDWLVFLIFYVIGVSIIFELVKAFTIEVFMELRSKWGKPDMQFKTLDTVIAQCHENGKELHSRVSGDLRSKQKIIKMFKKMYYGTDESSDEEDGSSESESEKPKH</sequence>
<feature type="transmembrane region" description="Helical" evidence="2">
    <location>
        <begin position="45"/>
        <end position="64"/>
    </location>
</feature>
<dbReference type="InterPro" id="IPR044581">
    <property type="entry name" value="TPC1_plant"/>
</dbReference>
<evidence type="ECO:0000256" key="2">
    <source>
        <dbReference type="SAM" id="Phobius"/>
    </source>
</evidence>